<evidence type="ECO:0000259" key="3">
    <source>
        <dbReference type="Pfam" id="PF00174"/>
    </source>
</evidence>
<name>A0ABP8BXK4_9ACTN</name>
<evidence type="ECO:0000256" key="1">
    <source>
        <dbReference type="SAM" id="MobiDB-lite"/>
    </source>
</evidence>
<dbReference type="PANTHER" id="PTHR19372:SF7">
    <property type="entry name" value="SULFITE OXIDASE, MITOCHONDRIAL"/>
    <property type="match status" value="1"/>
</dbReference>
<sequence length="537" mass="56671">MGVAELAAGVLGRTSASPLLAVGSGFIDLTPIWLKDFAIRRFGDDDKTVLLIGLGAGITIAALAVGLLSRRRLGWGLAGLAAFGIVGMVAALTRPVAEPVDAVPSALGSLAGMAALALLAHRPPPSALGALTGKTAQVLLARRPQPSPATAPGTAAPARGEATEAAVLNEKNGSEPRSSGGAGPDRRRMLVTGAGVVGVAAVGGVLGRILLRRGDVSSVRADLRLPRPASPPRRVPGGAQVRVPGMTSFRTSNRDFYRVDTALVLPQVDPRDWTLRIHGMVAHPVEMSFDDLLRRTLIERDITLSCVSNQVGGDLAGNARWLGVPLAPLLREAGIHGGADQILSRSFDGMTLSTPIETILDGRDAMLAVGMNGEPLPIAHGFPARMVVPGLYGYVSATKWVTDLKVTRFATDQAYWTKRGYAERAPIKTFSRIDVPRPLATVKAGRIAVAGTAWAQHRGVDAVEWQVDNGPWRQARLAPVPGLDTWRQWVAEWDAAPGSHTLRCRATDGTGHTQPEHREPPFPDGATGWHSVVVTVT</sequence>
<dbReference type="InterPro" id="IPR000572">
    <property type="entry name" value="OxRdtase_Mopterin-bd_dom"/>
</dbReference>
<evidence type="ECO:0000313" key="4">
    <source>
        <dbReference type="EMBL" id="GAA4229672.1"/>
    </source>
</evidence>
<feature type="region of interest" description="Disordered" evidence="1">
    <location>
        <begin position="507"/>
        <end position="537"/>
    </location>
</feature>
<accession>A0ABP8BXK4</accession>
<dbReference type="Pfam" id="PF00174">
    <property type="entry name" value="Oxidored_molyb"/>
    <property type="match status" value="1"/>
</dbReference>
<feature type="transmembrane region" description="Helical" evidence="2">
    <location>
        <begin position="49"/>
        <end position="68"/>
    </location>
</feature>
<dbReference type="Proteomes" id="UP001501710">
    <property type="component" value="Unassembled WGS sequence"/>
</dbReference>
<organism evidence="4 5">
    <name type="scientific">Actinomadura meridiana</name>
    <dbReference type="NCBI Taxonomy" id="559626"/>
    <lineage>
        <taxon>Bacteria</taxon>
        <taxon>Bacillati</taxon>
        <taxon>Actinomycetota</taxon>
        <taxon>Actinomycetes</taxon>
        <taxon>Streptosporangiales</taxon>
        <taxon>Thermomonosporaceae</taxon>
        <taxon>Actinomadura</taxon>
    </lineage>
</organism>
<dbReference type="SUPFAM" id="SSF56524">
    <property type="entry name" value="Oxidoreductase molybdopterin-binding domain"/>
    <property type="match status" value="1"/>
</dbReference>
<dbReference type="SUPFAM" id="SSF81296">
    <property type="entry name" value="E set domains"/>
    <property type="match status" value="1"/>
</dbReference>
<reference evidence="5" key="1">
    <citation type="journal article" date="2019" name="Int. J. Syst. Evol. Microbiol.">
        <title>The Global Catalogue of Microorganisms (GCM) 10K type strain sequencing project: providing services to taxonomists for standard genome sequencing and annotation.</title>
        <authorList>
            <consortium name="The Broad Institute Genomics Platform"/>
            <consortium name="The Broad Institute Genome Sequencing Center for Infectious Disease"/>
            <person name="Wu L."/>
            <person name="Ma J."/>
        </authorList>
    </citation>
    <scope>NUCLEOTIDE SEQUENCE [LARGE SCALE GENOMIC DNA]</scope>
    <source>
        <strain evidence="5">JCM 17440</strain>
    </source>
</reference>
<dbReference type="EMBL" id="BAABAS010000005">
    <property type="protein sequence ID" value="GAA4229672.1"/>
    <property type="molecule type" value="Genomic_DNA"/>
</dbReference>
<keyword evidence="2" id="KW-0472">Membrane</keyword>
<evidence type="ECO:0000313" key="5">
    <source>
        <dbReference type="Proteomes" id="UP001501710"/>
    </source>
</evidence>
<feature type="transmembrane region" description="Helical" evidence="2">
    <location>
        <begin position="189"/>
        <end position="211"/>
    </location>
</feature>
<dbReference type="InterPro" id="IPR014756">
    <property type="entry name" value="Ig_E-set"/>
</dbReference>
<feature type="domain" description="Oxidoreductase molybdopterin-binding" evidence="3">
    <location>
        <begin position="265"/>
        <end position="413"/>
    </location>
</feature>
<keyword evidence="2" id="KW-1133">Transmembrane helix</keyword>
<keyword evidence="2" id="KW-0812">Transmembrane</keyword>
<protein>
    <submittedName>
        <fullName evidence="4">Sulfite oxidase</fullName>
    </submittedName>
</protein>
<proteinExistence type="predicted"/>
<feature type="region of interest" description="Disordered" evidence="1">
    <location>
        <begin position="224"/>
        <end position="245"/>
    </location>
</feature>
<dbReference type="InterPro" id="IPR036374">
    <property type="entry name" value="OxRdtase_Mopterin-bd_sf"/>
</dbReference>
<dbReference type="PANTHER" id="PTHR19372">
    <property type="entry name" value="SULFITE REDUCTASE"/>
    <property type="match status" value="1"/>
</dbReference>
<evidence type="ECO:0000256" key="2">
    <source>
        <dbReference type="SAM" id="Phobius"/>
    </source>
</evidence>
<dbReference type="Gene3D" id="2.60.40.650">
    <property type="match status" value="1"/>
</dbReference>
<keyword evidence="5" id="KW-1185">Reference proteome</keyword>
<gene>
    <name evidence="4" type="ORF">GCM10022254_22640</name>
</gene>
<feature type="region of interest" description="Disordered" evidence="1">
    <location>
        <begin position="167"/>
        <end position="187"/>
    </location>
</feature>
<dbReference type="Gene3D" id="3.90.420.10">
    <property type="entry name" value="Oxidoreductase, molybdopterin-binding domain"/>
    <property type="match status" value="1"/>
</dbReference>
<comment type="caution">
    <text evidence="4">The sequence shown here is derived from an EMBL/GenBank/DDBJ whole genome shotgun (WGS) entry which is preliminary data.</text>
</comment>
<feature type="transmembrane region" description="Helical" evidence="2">
    <location>
        <begin position="75"/>
        <end position="96"/>
    </location>
</feature>